<evidence type="ECO:0000259" key="1">
    <source>
        <dbReference type="Pfam" id="PF21993"/>
    </source>
</evidence>
<dbReference type="RefSeq" id="WP_128158034.1">
    <property type="nucleotide sequence ID" value="NZ_JBHSOM010000013.1"/>
</dbReference>
<dbReference type="Gene3D" id="1.10.357.10">
    <property type="entry name" value="Tetracycline Repressor, domain 2"/>
    <property type="match status" value="2"/>
</dbReference>
<dbReference type="EMBL" id="SAVA01000021">
    <property type="protein sequence ID" value="RWR47212.1"/>
    <property type="molecule type" value="Genomic_DNA"/>
</dbReference>
<evidence type="ECO:0000313" key="3">
    <source>
        <dbReference type="Proteomes" id="UP000288071"/>
    </source>
</evidence>
<dbReference type="Pfam" id="PF21993">
    <property type="entry name" value="TetR_C_13_2"/>
    <property type="match status" value="1"/>
</dbReference>
<proteinExistence type="predicted"/>
<protein>
    <submittedName>
        <fullName evidence="2">TetR/AcrR family transcriptional regulator</fullName>
    </submittedName>
</protein>
<gene>
    <name evidence="2" type="ORF">EOW66_19900</name>
</gene>
<reference evidence="3" key="2">
    <citation type="submission" date="2019-01" db="EMBL/GenBank/DDBJ databases">
        <title>Sinorhodobacter populi sp. nov. isolated from the symptomatic bark tissue of Populus euramericana canker.</title>
        <authorList>
            <person name="Li Y."/>
        </authorList>
    </citation>
    <scope>NUCLEOTIDE SEQUENCE [LARGE SCALE GENOMIC DNA]</scope>
    <source>
        <strain evidence="3">CGMCC 1.12963</strain>
    </source>
</reference>
<organism evidence="2 3">
    <name type="scientific">Paenirhodobacter huangdaonensis</name>
    <dbReference type="NCBI Taxonomy" id="2501515"/>
    <lineage>
        <taxon>Bacteria</taxon>
        <taxon>Pseudomonadati</taxon>
        <taxon>Pseudomonadota</taxon>
        <taxon>Alphaproteobacteria</taxon>
        <taxon>Rhodobacterales</taxon>
        <taxon>Rhodobacter group</taxon>
        <taxon>Paenirhodobacter</taxon>
    </lineage>
</organism>
<dbReference type="InterPro" id="IPR054156">
    <property type="entry name" value="YxaF_TetR_C"/>
</dbReference>
<dbReference type="InterPro" id="IPR036271">
    <property type="entry name" value="Tet_transcr_reg_TetR-rel_C_sf"/>
</dbReference>
<keyword evidence="3" id="KW-1185">Reference proteome</keyword>
<reference evidence="2 3" key="1">
    <citation type="submission" date="2019-01" db="EMBL/GenBank/DDBJ databases">
        <title>Sinorhodobacter populi sp. nov. isolated from the symptomatic bark tissue of Populus euramericana canker.</title>
        <authorList>
            <person name="Xu G."/>
        </authorList>
    </citation>
    <scope>NUCLEOTIDE SEQUENCE [LARGE SCALE GENOMIC DNA]</scope>
    <source>
        <strain evidence="2 3">CGMCC 1.12963</strain>
    </source>
</reference>
<dbReference type="SUPFAM" id="SSF48498">
    <property type="entry name" value="Tetracyclin repressor-like, C-terminal domain"/>
    <property type="match status" value="1"/>
</dbReference>
<name>A0A443LDE3_9RHOB</name>
<feature type="domain" description="Transcriptional regulator LmrA/YxaF-like C-terminal" evidence="1">
    <location>
        <begin position="55"/>
        <end position="132"/>
    </location>
</feature>
<dbReference type="Proteomes" id="UP000288071">
    <property type="component" value="Unassembled WGS sequence"/>
</dbReference>
<comment type="caution">
    <text evidence="2">The sequence shown here is derived from an EMBL/GenBank/DDBJ whole genome shotgun (WGS) entry which is preliminary data.</text>
</comment>
<accession>A0A443LDE3</accession>
<evidence type="ECO:0000313" key="2">
    <source>
        <dbReference type="EMBL" id="RWR47212.1"/>
    </source>
</evidence>
<sequence length="150" mass="15806">MAPQLAEIFRRYGYEGAGIGAFATETGAGRSRLCHFSPGGKEEMAAAVEAYFRSGQRICLVGAFALDDGRTRFSGRIESYFARWGAALAQCLQRAGWPEPEARQEAISILAAIQGGIVLTRASGNAEAFRSALATALARAGRAGTDATGE</sequence>
<dbReference type="AlphaFoldDB" id="A0A443LDE3"/>